<sequence>MAEAALRLGDEFGQGEDFGSDIVKRLMARPIRTGATRQRVDIAPVTLPVEPRAEVAEEAAPSDDLARLRSEIMVMKAVLRAEREEAASVRASVERLAGPAPLSPEACAVRDRWAALVDQLLDGHR</sequence>
<protein>
    <submittedName>
        <fullName evidence="1">Uncharacterized protein</fullName>
    </submittedName>
</protein>
<evidence type="ECO:0000313" key="1">
    <source>
        <dbReference type="EMBL" id="CAA2103006.1"/>
    </source>
</evidence>
<accession>A0A679J501</accession>
<proteinExistence type="predicted"/>
<reference evidence="1" key="1">
    <citation type="submission" date="2019-12" db="EMBL/GenBank/DDBJ databases">
        <authorList>
            <person name="Cremers G."/>
        </authorList>
    </citation>
    <scope>NUCLEOTIDE SEQUENCE</scope>
    <source>
        <strain evidence="1">Mbul1</strain>
    </source>
</reference>
<dbReference type="EMBL" id="LR743504">
    <property type="protein sequence ID" value="CAA2103006.1"/>
    <property type="molecule type" value="Genomic_DNA"/>
</dbReference>
<dbReference type="AlphaFoldDB" id="A0A679J501"/>
<organism evidence="1">
    <name type="scientific">Methylobacterium bullatum</name>
    <dbReference type="NCBI Taxonomy" id="570505"/>
    <lineage>
        <taxon>Bacteria</taxon>
        <taxon>Pseudomonadati</taxon>
        <taxon>Pseudomonadota</taxon>
        <taxon>Alphaproteobacteria</taxon>
        <taxon>Hyphomicrobiales</taxon>
        <taxon>Methylobacteriaceae</taxon>
        <taxon>Methylobacterium</taxon>
    </lineage>
</organism>
<name>A0A679J501_9HYPH</name>
<gene>
    <name evidence="1" type="ORF">MBUL_01973</name>
</gene>